<reference evidence="2 3" key="1">
    <citation type="journal article" date="2023" name="Int. J. Syst. Evol. Microbiol.">
        <title>Terrisporobacter hibernicus sp. nov., isolated from bovine faeces in Northern Ireland.</title>
        <authorList>
            <person name="Mitchell M."/>
            <person name="Nguyen S.V."/>
            <person name="Connor M."/>
            <person name="Fairley D.J."/>
            <person name="Donoghue O."/>
            <person name="Marshall H."/>
            <person name="Koolman L."/>
            <person name="McMullan G."/>
            <person name="Schaffer K.E."/>
            <person name="McGrath J.W."/>
            <person name="Fanning S."/>
        </authorList>
    </citation>
    <scope>NUCLEOTIDE SEQUENCE [LARGE SCALE GENOMIC DNA]</scope>
    <source>
        <strain evidence="2 3">MCA3</strain>
    </source>
</reference>
<dbReference type="PANTHER" id="PTHR45661:SF3">
    <property type="entry name" value="IG-LIKE DOMAIN-CONTAINING PROTEIN"/>
    <property type="match status" value="1"/>
</dbReference>
<dbReference type="InterPro" id="IPR036116">
    <property type="entry name" value="FN3_sf"/>
</dbReference>
<dbReference type="SUPFAM" id="SSF49265">
    <property type="entry name" value="Fibronectin type III"/>
    <property type="match status" value="1"/>
</dbReference>
<feature type="domain" description="Fibronectin type-III" evidence="1">
    <location>
        <begin position="653"/>
        <end position="748"/>
    </location>
</feature>
<dbReference type="InterPro" id="IPR032675">
    <property type="entry name" value="LRR_dom_sf"/>
</dbReference>
<dbReference type="InterPro" id="IPR013783">
    <property type="entry name" value="Ig-like_fold"/>
</dbReference>
<proteinExistence type="predicted"/>
<name>A0AAX2ZIK6_9FIRM</name>
<evidence type="ECO:0000313" key="3">
    <source>
        <dbReference type="Proteomes" id="UP001198983"/>
    </source>
</evidence>
<dbReference type="InterPro" id="IPR053139">
    <property type="entry name" value="Surface_bspA-like"/>
</dbReference>
<keyword evidence="3" id="KW-1185">Reference proteome</keyword>
<dbReference type="Gene3D" id="3.80.10.10">
    <property type="entry name" value="Ribonuclease Inhibitor"/>
    <property type="match status" value="2"/>
</dbReference>
<dbReference type="AlphaFoldDB" id="A0AAX2ZIK6"/>
<dbReference type="Pfam" id="PF13306">
    <property type="entry name" value="LRR_5"/>
    <property type="match status" value="1"/>
</dbReference>
<evidence type="ECO:0000313" key="2">
    <source>
        <dbReference type="EMBL" id="UEL49169.1"/>
    </source>
</evidence>
<dbReference type="RefSeq" id="WP_228417023.1">
    <property type="nucleotide sequence ID" value="NZ_CP081135.1"/>
</dbReference>
<sequence>MRDKSKYRLIKLMLAFLVGIFMIYHSGDYAKADTTTNEGVYQIGDNVYVTFEGDTATISGQGATWDYCYDGYDITGGYFNPFSNNSPKNIIVEEGITDLGDYIFKDKCDSIKLPNSLITIGKNAFSGSSNLTEIDLPSSLISIGSSAFLECSNLTEIDLPKSLKSIGGSAFFECSNLTEIDIPEGVKKLEDNLFNGCVELNRISLSKSITKIGVGTFRRCKSLEDITIPDSVKEIGEGAFIDCRKLQKIRIPEGITEINAETFYYCESIKQIELPKSIKSIGDSAFAYCSDLEKIQLPENIEVIGYSSFEDCTSLRSIVLPSRLTILQGANFRGCSRLNEIILPENIEYIGYNCFKNCIRLANIYVPRSANYISDDAFLYCDNTTINAPKGSYSEMYAINNNIAYSEICTIKNVEGVPTVFSSHNIKIDSLFNPTCTETGLTEGSHCEVCNEIIKKQEIIPAKGHNWNEGIIEKESTCTEEGIKTYKCTDCDEVKREKIETLGHEYSKEWTIDKEATCTTEGSKSHHCTRCDEKTDITTIKALGHSGKKSIIKATVSKDGKIATTCTKCNKVTSSSIISKISDVKLSTTSYVYNGKVKTPTIIIKDKFGNVLKKNTDYTVTYASGRKNVGKYTVKVTFKGNYSGTKSLNFTIKPKGVSLSSVTSKSKGFVVKWKKQSIQTTGYEIQYSTSSKFSNSKSIKIKKNSSTSSTISKLTKKKKYYIRIRTYKNVGNTVIYSSWSGSKSIITK</sequence>
<gene>
    <name evidence="2" type="ORF">JW646_06910</name>
</gene>
<dbReference type="InterPro" id="IPR026906">
    <property type="entry name" value="LRR_5"/>
</dbReference>
<accession>A0AAX2ZIK6</accession>
<dbReference type="PANTHER" id="PTHR45661">
    <property type="entry name" value="SURFACE ANTIGEN"/>
    <property type="match status" value="1"/>
</dbReference>
<evidence type="ECO:0000259" key="1">
    <source>
        <dbReference type="PROSITE" id="PS50853"/>
    </source>
</evidence>
<protein>
    <submittedName>
        <fullName evidence="2">Leucine-rich repeat protein</fullName>
    </submittedName>
</protein>
<dbReference type="CDD" id="cd00063">
    <property type="entry name" value="FN3"/>
    <property type="match status" value="1"/>
</dbReference>
<dbReference type="Gene3D" id="2.60.40.10">
    <property type="entry name" value="Immunoglobulins"/>
    <property type="match status" value="1"/>
</dbReference>
<dbReference type="PROSITE" id="PS50853">
    <property type="entry name" value="FN3"/>
    <property type="match status" value="1"/>
</dbReference>
<dbReference type="InterPro" id="IPR003961">
    <property type="entry name" value="FN3_dom"/>
</dbReference>
<dbReference type="Pfam" id="PF00041">
    <property type="entry name" value="fn3"/>
    <property type="match status" value="1"/>
</dbReference>
<dbReference type="SUPFAM" id="SSF52058">
    <property type="entry name" value="L domain-like"/>
    <property type="match status" value="1"/>
</dbReference>
<dbReference type="KEGG" id="tem:JW646_06910"/>
<organism evidence="2 3">
    <name type="scientific">Terrisporobacter hibernicus</name>
    <dbReference type="NCBI Taxonomy" id="2813371"/>
    <lineage>
        <taxon>Bacteria</taxon>
        <taxon>Bacillati</taxon>
        <taxon>Bacillota</taxon>
        <taxon>Clostridia</taxon>
        <taxon>Peptostreptococcales</taxon>
        <taxon>Peptostreptococcaceae</taxon>
        <taxon>Terrisporobacter</taxon>
    </lineage>
</organism>
<dbReference type="Proteomes" id="UP001198983">
    <property type="component" value="Chromosome"/>
</dbReference>
<dbReference type="EMBL" id="CP081135">
    <property type="protein sequence ID" value="UEL49169.1"/>
    <property type="molecule type" value="Genomic_DNA"/>
</dbReference>